<dbReference type="Proteomes" id="UP000193642">
    <property type="component" value="Unassembled WGS sequence"/>
</dbReference>
<dbReference type="InterPro" id="IPR055438">
    <property type="entry name" value="AstE_AspA_cat"/>
</dbReference>
<evidence type="ECO:0000313" key="8">
    <source>
        <dbReference type="Proteomes" id="UP000193642"/>
    </source>
</evidence>
<comment type="caution">
    <text evidence="7">The sequence shown here is derived from an EMBL/GenBank/DDBJ whole genome shotgun (WGS) entry which is preliminary data.</text>
</comment>
<keyword evidence="8" id="KW-1185">Reference proteome</keyword>
<keyword evidence="4" id="KW-0862">Zinc</keyword>
<proteinExistence type="predicted"/>
<dbReference type="SUPFAM" id="SSF51182">
    <property type="entry name" value="RmlC-like cupins"/>
    <property type="match status" value="1"/>
</dbReference>
<evidence type="ECO:0000313" key="7">
    <source>
        <dbReference type="EMBL" id="ORY41640.1"/>
    </source>
</evidence>
<dbReference type="GO" id="GO:0046872">
    <property type="term" value="F:metal ion binding"/>
    <property type="evidence" value="ECO:0007669"/>
    <property type="project" value="UniProtKB-KW"/>
</dbReference>
<name>A0A1Y2C3M3_9FUNG</name>
<dbReference type="AlphaFoldDB" id="A0A1Y2C3M3"/>
<dbReference type="EMBL" id="MCGO01000031">
    <property type="protein sequence ID" value="ORY41640.1"/>
    <property type="molecule type" value="Genomic_DNA"/>
</dbReference>
<feature type="domain" description="Succinylglutamate desuccinylase/Aspartoacylase catalytic" evidence="6">
    <location>
        <begin position="495"/>
        <end position="669"/>
    </location>
</feature>
<dbReference type="InterPro" id="IPR011051">
    <property type="entry name" value="RmlC_Cupin_sf"/>
</dbReference>
<evidence type="ECO:0000256" key="4">
    <source>
        <dbReference type="ARBA" id="ARBA00022833"/>
    </source>
</evidence>
<evidence type="ECO:0000259" key="6">
    <source>
        <dbReference type="Pfam" id="PF24827"/>
    </source>
</evidence>
<evidence type="ECO:0000256" key="1">
    <source>
        <dbReference type="ARBA" id="ARBA00001947"/>
    </source>
</evidence>
<dbReference type="Gene3D" id="3.40.630.10">
    <property type="entry name" value="Zn peptidases"/>
    <property type="match status" value="2"/>
</dbReference>
<keyword evidence="3" id="KW-0378">Hydrolase</keyword>
<dbReference type="InterPro" id="IPR010282">
    <property type="entry name" value="Uncharacterised_HutD/Ves"/>
</dbReference>
<dbReference type="InterPro" id="IPR014710">
    <property type="entry name" value="RmlC-like_jellyroll"/>
</dbReference>
<evidence type="ECO:0000256" key="2">
    <source>
        <dbReference type="ARBA" id="ARBA00022723"/>
    </source>
</evidence>
<reference evidence="7 8" key="1">
    <citation type="submission" date="2016-07" db="EMBL/GenBank/DDBJ databases">
        <title>Pervasive Adenine N6-methylation of Active Genes in Fungi.</title>
        <authorList>
            <consortium name="DOE Joint Genome Institute"/>
            <person name="Mondo S.J."/>
            <person name="Dannebaum R.O."/>
            <person name="Kuo R.C."/>
            <person name="Labutti K."/>
            <person name="Haridas S."/>
            <person name="Kuo A."/>
            <person name="Salamov A."/>
            <person name="Ahrendt S.R."/>
            <person name="Lipzen A."/>
            <person name="Sullivan W."/>
            <person name="Andreopoulos W.B."/>
            <person name="Clum A."/>
            <person name="Lindquist E."/>
            <person name="Daum C."/>
            <person name="Ramamoorthy G.K."/>
            <person name="Gryganskyi A."/>
            <person name="Culley D."/>
            <person name="Magnuson J.K."/>
            <person name="James T.Y."/>
            <person name="O'Malley M.A."/>
            <person name="Stajich J.E."/>
            <person name="Spatafora J.W."/>
            <person name="Visel A."/>
            <person name="Grigoriev I.V."/>
        </authorList>
    </citation>
    <scope>NUCLEOTIDE SEQUENCE [LARGE SCALE GENOMIC DNA]</scope>
    <source>
        <strain evidence="7 8">JEL800</strain>
    </source>
</reference>
<dbReference type="Pfam" id="PF24827">
    <property type="entry name" value="AstE_AspA_cat"/>
    <property type="match status" value="1"/>
</dbReference>
<feature type="compositionally biased region" description="Polar residues" evidence="5">
    <location>
        <begin position="235"/>
        <end position="244"/>
    </location>
</feature>
<dbReference type="Gene3D" id="2.60.120.10">
    <property type="entry name" value="Jelly Rolls"/>
    <property type="match status" value="1"/>
</dbReference>
<accession>A0A1Y2C3M3</accession>
<comment type="cofactor">
    <cofactor evidence="1">
        <name>Zn(2+)</name>
        <dbReference type="ChEBI" id="CHEBI:29105"/>
    </cofactor>
</comment>
<evidence type="ECO:0000256" key="5">
    <source>
        <dbReference type="SAM" id="MobiDB-lite"/>
    </source>
</evidence>
<keyword evidence="2" id="KW-0479">Metal-binding</keyword>
<evidence type="ECO:0000256" key="3">
    <source>
        <dbReference type="ARBA" id="ARBA00022801"/>
    </source>
</evidence>
<dbReference type="OrthoDB" id="5588846at2759"/>
<dbReference type="PANTHER" id="PTHR37326">
    <property type="entry name" value="BLL3975 PROTEIN"/>
    <property type="match status" value="1"/>
</dbReference>
<sequence length="818" mass="89760">MFASPQLKPMDPSSIAEPCPGEAVLESAAAMTDAPPVLTLLTKDKYEKMMWKNGLGETEEIAIFPKNIHHHKDEFVWRLSLTEIHDACSFSVFPGYDIALMMLPSEADPNAPRNLSFPSLPVRNAPGAPAILRHNDQESPVPFRPLVPYTYAGELPTTCYVKSGKTRHLTFIANRAKTQVTVSLETICPHGLSDDGICDGEGDISTPQPSPALAHRAAVGTDTPKASHRDHLSAATGSSSNRAVSPSRHHPSALPTTKILLGAYTIVYVVSGSIRASVNNDPNTVRVNAGETLICERDEDSAPADFTMSPVMSKDNLGNRTLNDHQDAMIYIIQIHMKRPQKKLDSVGQDLRGSMNFFGPPTESTFNLNSAAAPIPIHDTTDTSKTPRPLRGRRGSIIIYDDPSQIEKSPENSLSSSQQSHGVKYWESARHYRPPTFSARYQNESDVPPPVVRDSLVIEEFPMGKISTVWINMVKQGLCEWVRVPVIVARGVNPGPVLGITAVVHGNELNGVPCIHRVITDIDVHKLNGTVVAVPCVNVPGYLRFSREFSDGKDLNRLFPGSETGTASQIYAHAILNKIAMHLDYLIDLHTASFGRVNSYYVRSDLNDPVSAALAKLQQPQIILHNSGQDGTLRSACSARGIKAITVEIGNPQLFQNQYVHWSYMGVMRILTYLGMFPPLETEPPMNADDDTWMDPENLVKRVSSVSSNDDENDGSKPVHYHQPPNTIICSKGFWIYTKTGGVLEVYPAVNTVIRKGDLIARIKNIFGNIVDEIFSPSSGVTIGRSSNPVAMAGDRVLHLGVIKKENEVLQREAKENY</sequence>
<dbReference type="SUPFAM" id="SSF53187">
    <property type="entry name" value="Zn-dependent exopeptidases"/>
    <property type="match status" value="1"/>
</dbReference>
<organism evidence="7 8">
    <name type="scientific">Rhizoclosmatium globosum</name>
    <dbReference type="NCBI Taxonomy" id="329046"/>
    <lineage>
        <taxon>Eukaryota</taxon>
        <taxon>Fungi</taxon>
        <taxon>Fungi incertae sedis</taxon>
        <taxon>Chytridiomycota</taxon>
        <taxon>Chytridiomycota incertae sedis</taxon>
        <taxon>Chytridiomycetes</taxon>
        <taxon>Chytridiales</taxon>
        <taxon>Chytriomycetaceae</taxon>
        <taxon>Rhizoclosmatium</taxon>
    </lineage>
</organism>
<dbReference type="PANTHER" id="PTHR37326:SF1">
    <property type="entry name" value="BLL3975 PROTEIN"/>
    <property type="match status" value="1"/>
</dbReference>
<dbReference type="GO" id="GO:0016788">
    <property type="term" value="F:hydrolase activity, acting on ester bonds"/>
    <property type="evidence" value="ECO:0007669"/>
    <property type="project" value="InterPro"/>
</dbReference>
<feature type="region of interest" description="Disordered" evidence="5">
    <location>
        <begin position="198"/>
        <end position="252"/>
    </location>
</feature>
<dbReference type="CDD" id="cd06251">
    <property type="entry name" value="M14_ASTE_ASPA-like"/>
    <property type="match status" value="1"/>
</dbReference>
<dbReference type="InterPro" id="IPR053138">
    <property type="entry name" value="N-alpha-Ac-DABA_deacetylase"/>
</dbReference>
<protein>
    <recommendedName>
        <fullName evidence="6">Succinylglutamate desuccinylase/Aspartoacylase catalytic domain-containing protein</fullName>
    </recommendedName>
</protein>
<gene>
    <name evidence="7" type="ORF">BCR33DRAFT_786873</name>
</gene>
<dbReference type="Pfam" id="PF05962">
    <property type="entry name" value="HutD"/>
    <property type="match status" value="1"/>
</dbReference>